<dbReference type="Proteomes" id="UP000184423">
    <property type="component" value="Unassembled WGS sequence"/>
</dbReference>
<sequence>MKRLYVDIRNIDFGENIIDVCNGGDSAINKIISSKYSNIEKDISNLQQIDNKNIVYNSCVFFFVLSRGITKFKFNKIIKVITKVIDKDSKIYIWDVVERNKLVSKYELNVESDIGLIKLPIKVYFKPYSIKFLDIIKVLENNSFIIKNSLINQGILFVEAEFKGEETKVKNEGYISSIKCKICSFKFSNKVFKKRNRGL</sequence>
<keyword evidence="2" id="KW-1185">Reference proteome</keyword>
<evidence type="ECO:0000313" key="2">
    <source>
        <dbReference type="Proteomes" id="UP000184423"/>
    </source>
</evidence>
<accession>A0A1M5C2W7</accession>
<evidence type="ECO:0000313" key="1">
    <source>
        <dbReference type="EMBL" id="SHF49031.1"/>
    </source>
</evidence>
<reference evidence="2" key="1">
    <citation type="submission" date="2016-11" db="EMBL/GenBank/DDBJ databases">
        <authorList>
            <person name="Varghese N."/>
            <person name="Submissions S."/>
        </authorList>
    </citation>
    <scope>NUCLEOTIDE SEQUENCE [LARGE SCALE GENOMIC DNA]</scope>
    <source>
        <strain evidence="2">DSM 10124</strain>
    </source>
</reference>
<organism evidence="1 2">
    <name type="scientific">Caloramator proteoclasticus DSM 10124</name>
    <dbReference type="NCBI Taxonomy" id="1121262"/>
    <lineage>
        <taxon>Bacteria</taxon>
        <taxon>Bacillati</taxon>
        <taxon>Bacillota</taxon>
        <taxon>Clostridia</taxon>
        <taxon>Eubacteriales</taxon>
        <taxon>Clostridiaceae</taxon>
        <taxon>Caloramator</taxon>
    </lineage>
</organism>
<dbReference type="AlphaFoldDB" id="A0A1M5C2W7"/>
<dbReference type="EMBL" id="FQVG01000094">
    <property type="protein sequence ID" value="SHF49031.1"/>
    <property type="molecule type" value="Genomic_DNA"/>
</dbReference>
<proteinExistence type="predicted"/>
<gene>
    <name evidence="1" type="ORF">SAMN02746091_02636</name>
</gene>
<protein>
    <submittedName>
        <fullName evidence="1">Uncharacterized protein</fullName>
    </submittedName>
</protein>
<name>A0A1M5C2W7_9CLOT</name>
<dbReference type="RefSeq" id="WP_073250361.1">
    <property type="nucleotide sequence ID" value="NZ_FQVG01000094.1"/>
</dbReference>